<organism evidence="5 6">
    <name type="scientific">Caballeronia pedi</name>
    <dbReference type="NCBI Taxonomy" id="1777141"/>
    <lineage>
        <taxon>Bacteria</taxon>
        <taxon>Pseudomonadati</taxon>
        <taxon>Pseudomonadota</taxon>
        <taxon>Betaproteobacteria</taxon>
        <taxon>Burkholderiales</taxon>
        <taxon>Burkholderiaceae</taxon>
        <taxon>Caballeronia</taxon>
    </lineage>
</organism>
<evidence type="ECO:0000256" key="3">
    <source>
        <dbReference type="ARBA" id="ARBA00023002"/>
    </source>
</evidence>
<dbReference type="InterPro" id="IPR016169">
    <property type="entry name" value="FAD-bd_PCMH_sub2"/>
</dbReference>
<dbReference type="InterPro" id="IPR005107">
    <property type="entry name" value="CO_DH_flav_C"/>
</dbReference>
<gene>
    <name evidence="5" type="ORF">AWB80_05863</name>
</gene>
<dbReference type="RefSeq" id="WP_061178204.1">
    <property type="nucleotide sequence ID" value="NZ_FCOE02000026.1"/>
</dbReference>
<dbReference type="SMART" id="SM01092">
    <property type="entry name" value="CO_deh_flav_C"/>
    <property type="match status" value="1"/>
</dbReference>
<keyword evidence="3" id="KW-0560">Oxidoreductase</keyword>
<dbReference type="GO" id="GO:0016491">
    <property type="term" value="F:oxidoreductase activity"/>
    <property type="evidence" value="ECO:0007669"/>
    <property type="project" value="UniProtKB-KW"/>
</dbReference>
<dbReference type="GO" id="GO:0071949">
    <property type="term" value="F:FAD binding"/>
    <property type="evidence" value="ECO:0007669"/>
    <property type="project" value="InterPro"/>
</dbReference>
<evidence type="ECO:0000259" key="4">
    <source>
        <dbReference type="PROSITE" id="PS51387"/>
    </source>
</evidence>
<dbReference type="AlphaFoldDB" id="A0A158CU91"/>
<dbReference type="PANTHER" id="PTHR42659">
    <property type="entry name" value="XANTHINE DEHYDROGENASE SUBUNIT C-RELATED"/>
    <property type="match status" value="1"/>
</dbReference>
<name>A0A158CU91_9BURK</name>
<evidence type="ECO:0000256" key="2">
    <source>
        <dbReference type="ARBA" id="ARBA00022827"/>
    </source>
</evidence>
<evidence type="ECO:0000256" key="1">
    <source>
        <dbReference type="ARBA" id="ARBA00022630"/>
    </source>
</evidence>
<dbReference type="InterPro" id="IPR016166">
    <property type="entry name" value="FAD-bd_PCMH"/>
</dbReference>
<keyword evidence="2" id="KW-0274">FAD</keyword>
<dbReference type="Gene3D" id="3.30.390.50">
    <property type="entry name" value="CO dehydrogenase flavoprotein, C-terminal domain"/>
    <property type="match status" value="1"/>
</dbReference>
<dbReference type="Gene3D" id="3.30.465.10">
    <property type="match status" value="1"/>
</dbReference>
<dbReference type="InterPro" id="IPR036683">
    <property type="entry name" value="CO_DH_flav_C_dom_sf"/>
</dbReference>
<evidence type="ECO:0000313" key="5">
    <source>
        <dbReference type="EMBL" id="SAK85953.1"/>
    </source>
</evidence>
<dbReference type="InterPro" id="IPR051312">
    <property type="entry name" value="Diverse_Substr_Oxidored"/>
</dbReference>
<dbReference type="OrthoDB" id="9793944at2"/>
<dbReference type="PANTHER" id="PTHR42659:SF2">
    <property type="entry name" value="XANTHINE DEHYDROGENASE SUBUNIT C-RELATED"/>
    <property type="match status" value="1"/>
</dbReference>
<feature type="domain" description="FAD-binding PCMH-type" evidence="4">
    <location>
        <begin position="1"/>
        <end position="180"/>
    </location>
</feature>
<dbReference type="SUPFAM" id="SSF55447">
    <property type="entry name" value="CO dehydrogenase flavoprotein C-terminal domain-like"/>
    <property type="match status" value="1"/>
</dbReference>
<keyword evidence="1" id="KW-0285">Flavoprotein</keyword>
<evidence type="ECO:0000313" key="6">
    <source>
        <dbReference type="Proteomes" id="UP000054911"/>
    </source>
</evidence>
<dbReference type="InterPro" id="IPR016167">
    <property type="entry name" value="FAD-bd_PCMH_sub1"/>
</dbReference>
<dbReference type="Gene3D" id="3.30.43.10">
    <property type="entry name" value="Uridine Diphospho-n-acetylenolpyruvylglucosamine Reductase, domain 2"/>
    <property type="match status" value="1"/>
</dbReference>
<proteinExistence type="predicted"/>
<dbReference type="InterPro" id="IPR002346">
    <property type="entry name" value="Mopterin_DH_FAD-bd"/>
</dbReference>
<dbReference type="STRING" id="1777141.AWB80_05863"/>
<dbReference type="Pfam" id="PF03450">
    <property type="entry name" value="CO_deh_flav_C"/>
    <property type="match status" value="1"/>
</dbReference>
<reference evidence="5" key="1">
    <citation type="submission" date="2016-01" db="EMBL/GenBank/DDBJ databases">
        <authorList>
            <person name="Peeters C."/>
        </authorList>
    </citation>
    <scope>NUCLEOTIDE SEQUENCE [LARGE SCALE GENOMIC DNA]</scope>
    <source>
        <strain evidence="5">LMG 29323</strain>
    </source>
</reference>
<accession>A0A158CU91</accession>
<dbReference type="EMBL" id="FCOE02000026">
    <property type="protein sequence ID" value="SAK85953.1"/>
    <property type="molecule type" value="Genomic_DNA"/>
</dbReference>
<dbReference type="PROSITE" id="PS51387">
    <property type="entry name" value="FAD_PCMH"/>
    <property type="match status" value="1"/>
</dbReference>
<dbReference type="InterPro" id="IPR036318">
    <property type="entry name" value="FAD-bd_PCMH-like_sf"/>
</dbReference>
<sequence>MKPSEFQYHAPTTVDEAAHLLGTLEDARVLAGGQSLMPMMNFRYLMTSHLVDLNGVEALTRIEERDGRLHIGAMARQRDIELSPLVTKRAPLIREAYQLVSHKQIRNRGTLGGSLCQLDPSSEQPCFTAALDGVLSIARYEDGAVTHRELPMSDWALMYMTPALEEGELLAGISLEIWPEGHGYAFEEFARRHGDYAIVGVAALCTADAKGYIDRVSLTICGVAPGPVRMHDVETALRGRPMDEDALRIASDAARALDVMTDAHVSTDYRQHLAGVLTERALTRAFSRVARQNVQ</sequence>
<dbReference type="Pfam" id="PF00941">
    <property type="entry name" value="FAD_binding_5"/>
    <property type="match status" value="1"/>
</dbReference>
<comment type="caution">
    <text evidence="5">The sequence shown here is derived from an EMBL/GenBank/DDBJ whole genome shotgun (WGS) entry which is preliminary data.</text>
</comment>
<protein>
    <submittedName>
        <fullName evidence="5">Molybdopterin dehydrogenase</fullName>
    </submittedName>
</protein>
<dbReference type="SUPFAM" id="SSF56176">
    <property type="entry name" value="FAD-binding/transporter-associated domain-like"/>
    <property type="match status" value="1"/>
</dbReference>
<keyword evidence="6" id="KW-1185">Reference proteome</keyword>
<dbReference type="Proteomes" id="UP000054911">
    <property type="component" value="Unassembled WGS sequence"/>
</dbReference>